<sequence>MARLPGRAIALPPTIGSVSITARRQSYSNLTVRKHSTAMAPRVVLGLMTFGPPGSEFHGTRVTSLETFNDTLDYFQSKGYNEVDTARMYVNGLQEGWTRQAKWQERGLKLATKAWPFEDGDHAPEKLRQFLEKSLSELGSEQVDIFYLHRADRSVPFEDTLRACNDLYQEGKFKQLGVSNYAAWEVAEMSVIAREHGWIRPTVYQAMYNAITRGIEEELIPCCRKFRIKIIAYNPVAGGLLSGKYKSKDAPSDGGRFSDTDPRVGKMYRDRYLNDSNLRALQMLEPAAKEHGLTLLQIAFRWSVYHSKLDVTGGGDGIVLGVSSLDQLKANLKIVEEGPLPDAVVDKLDEVWAKVTKISAELYWR</sequence>
<comment type="caution">
    <text evidence="3">The sequence shown here is derived from an EMBL/GenBank/DDBJ whole genome shotgun (WGS) entry which is preliminary data.</text>
</comment>
<keyword evidence="4" id="KW-1185">Reference proteome</keyword>
<dbReference type="OrthoDB" id="2310150at2759"/>
<dbReference type="Gene3D" id="3.20.20.100">
    <property type="entry name" value="NADP-dependent oxidoreductase domain"/>
    <property type="match status" value="1"/>
</dbReference>
<evidence type="ECO:0000313" key="3">
    <source>
        <dbReference type="EMBL" id="KAF2148586.1"/>
    </source>
</evidence>
<dbReference type="CDD" id="cd19075">
    <property type="entry name" value="AKR_AKR7A1-5"/>
    <property type="match status" value="1"/>
</dbReference>
<evidence type="ECO:0000259" key="2">
    <source>
        <dbReference type="Pfam" id="PF00248"/>
    </source>
</evidence>
<dbReference type="Proteomes" id="UP000799439">
    <property type="component" value="Unassembled WGS sequence"/>
</dbReference>
<dbReference type="PANTHER" id="PTHR43364">
    <property type="entry name" value="NADH-SPECIFIC METHYLGLYOXAL REDUCTASE-RELATED"/>
    <property type="match status" value="1"/>
</dbReference>
<dbReference type="GO" id="GO:0016491">
    <property type="term" value="F:oxidoreductase activity"/>
    <property type="evidence" value="ECO:0007669"/>
    <property type="project" value="UniProtKB-KW"/>
</dbReference>
<protein>
    <submittedName>
        <fullName evidence="3">Aldo/keto reductase</fullName>
    </submittedName>
</protein>
<dbReference type="InterPro" id="IPR036812">
    <property type="entry name" value="NAD(P)_OxRdtase_dom_sf"/>
</dbReference>
<evidence type="ECO:0000256" key="1">
    <source>
        <dbReference type="ARBA" id="ARBA00023002"/>
    </source>
</evidence>
<dbReference type="InterPro" id="IPR020471">
    <property type="entry name" value="AKR"/>
</dbReference>
<organism evidence="3 4">
    <name type="scientific">Myriangium duriaei CBS 260.36</name>
    <dbReference type="NCBI Taxonomy" id="1168546"/>
    <lineage>
        <taxon>Eukaryota</taxon>
        <taxon>Fungi</taxon>
        <taxon>Dikarya</taxon>
        <taxon>Ascomycota</taxon>
        <taxon>Pezizomycotina</taxon>
        <taxon>Dothideomycetes</taxon>
        <taxon>Dothideomycetidae</taxon>
        <taxon>Myriangiales</taxon>
        <taxon>Myriangiaceae</taxon>
        <taxon>Myriangium</taxon>
    </lineage>
</organism>
<dbReference type="SUPFAM" id="SSF51430">
    <property type="entry name" value="NAD(P)-linked oxidoreductase"/>
    <property type="match status" value="1"/>
</dbReference>
<dbReference type="InterPro" id="IPR023210">
    <property type="entry name" value="NADP_OxRdtase_dom"/>
</dbReference>
<gene>
    <name evidence="3" type="ORF">K461DRAFT_272060</name>
</gene>
<name>A0A9P4MI80_9PEZI</name>
<dbReference type="PRINTS" id="PR00069">
    <property type="entry name" value="ALDKETRDTASE"/>
</dbReference>
<evidence type="ECO:0000313" key="4">
    <source>
        <dbReference type="Proteomes" id="UP000799439"/>
    </source>
</evidence>
<proteinExistence type="predicted"/>
<dbReference type="InterPro" id="IPR050523">
    <property type="entry name" value="AKR_Detox_Biosynth"/>
</dbReference>
<reference evidence="3" key="1">
    <citation type="journal article" date="2020" name="Stud. Mycol.">
        <title>101 Dothideomycetes genomes: a test case for predicting lifestyles and emergence of pathogens.</title>
        <authorList>
            <person name="Haridas S."/>
            <person name="Albert R."/>
            <person name="Binder M."/>
            <person name="Bloem J."/>
            <person name="Labutti K."/>
            <person name="Salamov A."/>
            <person name="Andreopoulos B."/>
            <person name="Baker S."/>
            <person name="Barry K."/>
            <person name="Bills G."/>
            <person name="Bluhm B."/>
            <person name="Cannon C."/>
            <person name="Castanera R."/>
            <person name="Culley D."/>
            <person name="Daum C."/>
            <person name="Ezra D."/>
            <person name="Gonzalez J."/>
            <person name="Henrissat B."/>
            <person name="Kuo A."/>
            <person name="Liang C."/>
            <person name="Lipzen A."/>
            <person name="Lutzoni F."/>
            <person name="Magnuson J."/>
            <person name="Mondo S."/>
            <person name="Nolan M."/>
            <person name="Ohm R."/>
            <person name="Pangilinan J."/>
            <person name="Park H.-J."/>
            <person name="Ramirez L."/>
            <person name="Alfaro M."/>
            <person name="Sun H."/>
            <person name="Tritt A."/>
            <person name="Yoshinaga Y."/>
            <person name="Zwiers L.-H."/>
            <person name="Turgeon B."/>
            <person name="Goodwin S."/>
            <person name="Spatafora J."/>
            <person name="Crous P."/>
            <person name="Grigoriev I."/>
        </authorList>
    </citation>
    <scope>NUCLEOTIDE SEQUENCE</scope>
    <source>
        <strain evidence="3">CBS 260.36</strain>
    </source>
</reference>
<dbReference type="PANTHER" id="PTHR43364:SF4">
    <property type="entry name" value="NAD(P)-LINKED OXIDOREDUCTASE SUPERFAMILY PROTEIN"/>
    <property type="match status" value="1"/>
</dbReference>
<keyword evidence="1" id="KW-0560">Oxidoreductase</keyword>
<feature type="domain" description="NADP-dependent oxidoreductase" evidence="2">
    <location>
        <begin position="43"/>
        <end position="352"/>
    </location>
</feature>
<accession>A0A9P4MI80</accession>
<dbReference type="EMBL" id="ML996093">
    <property type="protein sequence ID" value="KAF2148586.1"/>
    <property type="molecule type" value="Genomic_DNA"/>
</dbReference>
<dbReference type="Pfam" id="PF00248">
    <property type="entry name" value="Aldo_ket_red"/>
    <property type="match status" value="1"/>
</dbReference>
<dbReference type="AlphaFoldDB" id="A0A9P4MI80"/>